<sequence length="431" mass="49240">MMMLQHLPVVSPASAPSGATSVIYRHDSEHELHRTYHSRSSSPVHHTSYVQSRDRSPVIIKRTYSTEDLKHYHPSSHHYNHQHHRQMSPRDDMVDSDGDHHRIMLSHRHSTSEPSSMHNSRSYLIRHIDERRDDEYERRSPMHHDHEDRHDERERRYVVYREEEVIVEDEVKREPSVEMGPTEEHEELEQDPDAPLDLSMKFKRNRHHSDSGSDSESDTSRHGQQRSAYKKSLMKLDTEIPILPQSPSPPPEHHHHHPQQQQAQQQQQHRSNVQQQHQQSSSTTQSNGSQLQARPLLHGLLSGTHIPNTPYHHHRGYSTSSTGSLPPSPADSGVSDVDSSSSGGQPCSEELKARLSMPPHVTNLGNGAGSQQNGHLPHGTFLHPNFYHNSQPSALSRLWSRGTCKFAISLKCVNNNSLIKILHDKVIAKKI</sequence>
<feature type="compositionally biased region" description="Low complexity" evidence="1">
    <location>
        <begin position="259"/>
        <end position="292"/>
    </location>
</feature>
<evidence type="ECO:0000313" key="3">
    <source>
        <dbReference type="EMBL" id="SSX25837.1"/>
    </source>
</evidence>
<feature type="region of interest" description="Disordered" evidence="1">
    <location>
        <begin position="71"/>
        <end position="93"/>
    </location>
</feature>
<name>A0A336MBS7_CULSO</name>
<accession>A0A336MBS7</accession>
<feature type="compositionally biased region" description="Acidic residues" evidence="1">
    <location>
        <begin position="184"/>
        <end position="193"/>
    </location>
</feature>
<reference evidence="3" key="2">
    <citation type="submission" date="2018-07" db="EMBL/GenBank/DDBJ databases">
        <authorList>
            <person name="Quirk P.G."/>
            <person name="Krulwich T.A."/>
        </authorList>
    </citation>
    <scope>NUCLEOTIDE SEQUENCE</scope>
</reference>
<feature type="compositionally biased region" description="Low complexity" evidence="1">
    <location>
        <begin position="318"/>
        <end position="344"/>
    </location>
</feature>
<dbReference type="AlphaFoldDB" id="A0A336MBS7"/>
<dbReference type="EMBL" id="UFQT01000619">
    <property type="protein sequence ID" value="SSX25837.1"/>
    <property type="molecule type" value="Genomic_DNA"/>
</dbReference>
<dbReference type="VEuPathDB" id="VectorBase:CSON012783"/>
<proteinExistence type="predicted"/>
<feature type="compositionally biased region" description="Basic residues" evidence="1">
    <location>
        <begin position="72"/>
        <end position="87"/>
    </location>
</feature>
<feature type="region of interest" description="Disordered" evidence="1">
    <location>
        <begin position="33"/>
        <end position="54"/>
    </location>
</feature>
<gene>
    <name evidence="3" type="primary">CSON012783</name>
</gene>
<feature type="region of interest" description="Disordered" evidence="1">
    <location>
        <begin position="169"/>
        <end position="193"/>
    </location>
</feature>
<feature type="region of interest" description="Disordered" evidence="1">
    <location>
        <begin position="134"/>
        <end position="153"/>
    </location>
</feature>
<feature type="compositionally biased region" description="Polar residues" evidence="1">
    <location>
        <begin position="38"/>
        <end position="51"/>
    </location>
</feature>
<dbReference type="EMBL" id="UFQS01000619">
    <property type="protein sequence ID" value="SSX05478.1"/>
    <property type="molecule type" value="Genomic_DNA"/>
</dbReference>
<organism evidence="3">
    <name type="scientific">Culicoides sonorensis</name>
    <name type="common">Biting midge</name>
    <dbReference type="NCBI Taxonomy" id="179676"/>
    <lineage>
        <taxon>Eukaryota</taxon>
        <taxon>Metazoa</taxon>
        <taxon>Ecdysozoa</taxon>
        <taxon>Arthropoda</taxon>
        <taxon>Hexapoda</taxon>
        <taxon>Insecta</taxon>
        <taxon>Pterygota</taxon>
        <taxon>Neoptera</taxon>
        <taxon>Endopterygota</taxon>
        <taxon>Diptera</taxon>
        <taxon>Nematocera</taxon>
        <taxon>Chironomoidea</taxon>
        <taxon>Ceratopogonidae</taxon>
        <taxon>Ceratopogoninae</taxon>
        <taxon>Culicoides</taxon>
        <taxon>Monoculicoides</taxon>
    </lineage>
</organism>
<feature type="region of interest" description="Disordered" evidence="1">
    <location>
        <begin position="205"/>
        <end position="228"/>
    </location>
</feature>
<reference evidence="2" key="1">
    <citation type="submission" date="2018-04" db="EMBL/GenBank/DDBJ databases">
        <authorList>
            <person name="Go L.Y."/>
            <person name="Mitchell J.A."/>
        </authorList>
    </citation>
    <scope>NUCLEOTIDE SEQUENCE</scope>
    <source>
        <tissue evidence="2">Whole organism</tissue>
    </source>
</reference>
<evidence type="ECO:0000256" key="1">
    <source>
        <dbReference type="SAM" id="MobiDB-lite"/>
    </source>
</evidence>
<protein>
    <submittedName>
        <fullName evidence="3">CSON012783 protein</fullName>
    </submittedName>
</protein>
<feature type="region of interest" description="Disordered" evidence="1">
    <location>
        <begin position="241"/>
        <end position="349"/>
    </location>
</feature>
<evidence type="ECO:0000313" key="2">
    <source>
        <dbReference type="EMBL" id="SSX05478.1"/>
    </source>
</evidence>